<dbReference type="Proteomes" id="UP000000759">
    <property type="component" value="Chromosome 4"/>
</dbReference>
<dbReference type="InParanoid" id="B7FUW7"/>
<dbReference type="OrthoDB" id="202001at2759"/>
<dbReference type="InterPro" id="IPR011333">
    <property type="entry name" value="SKP1/BTB/POZ_sf"/>
</dbReference>
<reference evidence="3" key="2">
    <citation type="submission" date="2008-08" db="EMBL/GenBank/DDBJ databases">
        <authorList>
            <consortium name="Diatom Consortium"/>
            <person name="Grigoriev I."/>
            <person name="Grimwood J."/>
            <person name="Kuo A."/>
            <person name="Otillar R.P."/>
            <person name="Salamov A."/>
            <person name="Detter J.C."/>
            <person name="Lindquist E."/>
            <person name="Shapiro H."/>
            <person name="Lucas S."/>
            <person name="Glavina del Rio T."/>
            <person name="Pitluck S."/>
            <person name="Rokhsar D."/>
            <person name="Bowler C."/>
        </authorList>
    </citation>
    <scope>GENOME REANNOTATION</scope>
    <source>
        <strain evidence="3">CCAP 1055/1</strain>
    </source>
</reference>
<dbReference type="Gene3D" id="3.30.710.10">
    <property type="entry name" value="Potassium Channel Kv1.1, Chain A"/>
    <property type="match status" value="1"/>
</dbReference>
<dbReference type="eggNOG" id="ENOG502R8KI">
    <property type="taxonomic scope" value="Eukaryota"/>
</dbReference>
<sequence length="365" mass="41859">MEPQERPLRRRLNGDNDDHRERIPRDARIVAVVPETHRLQDWDQWLRNNALISSHDADASSTRINSLELARFSALTRYQEAVHDEIFAADEHQETLQRNERQGVIDSYASLLIDLTASDGIVRDVSLQVLASSCDAIFAWASSWKRFHTTATPHTDDRRSFPLERFTYSSVLAFVHVVQGDQQVDNLTGDVIVDCCQIAHFLQNSTVLDATTAILEESIDTENCYSICQLADQLQLSQLFEKSLAHMMQTLGDIQGNQEAWDDLTPELRDRIVAIQAAIQSSVHSNSRLFFSSLDEYLAMFAERVQYCRERLDQAKEENSHVTPGSHYHRDVSRKIAHQEQRVRTLQLALREQKKLFTSQKVVSR</sequence>
<protein>
    <submittedName>
        <fullName evidence="2">Uncharacterized protein</fullName>
    </submittedName>
</protein>
<evidence type="ECO:0000256" key="1">
    <source>
        <dbReference type="SAM" id="MobiDB-lite"/>
    </source>
</evidence>
<dbReference type="HOGENOM" id="CLU_759651_0_0_1"/>
<evidence type="ECO:0000313" key="2">
    <source>
        <dbReference type="EMBL" id="EEC50333.1"/>
    </source>
</evidence>
<keyword evidence="3" id="KW-1185">Reference proteome</keyword>
<dbReference type="CDD" id="cd14733">
    <property type="entry name" value="BACK"/>
    <property type="match status" value="1"/>
</dbReference>
<dbReference type="RefSeq" id="XP_002178668.1">
    <property type="nucleotide sequence ID" value="XM_002178632.1"/>
</dbReference>
<accession>B7FUW7</accession>
<name>B7FUW7_PHATC</name>
<feature type="region of interest" description="Disordered" evidence="1">
    <location>
        <begin position="1"/>
        <end position="20"/>
    </location>
</feature>
<gene>
    <name evidence="2" type="ORF">PHATRDRAFT_44677</name>
</gene>
<evidence type="ECO:0000313" key="3">
    <source>
        <dbReference type="Proteomes" id="UP000000759"/>
    </source>
</evidence>
<organism evidence="2 3">
    <name type="scientific">Phaeodactylum tricornutum (strain CCAP 1055/1)</name>
    <dbReference type="NCBI Taxonomy" id="556484"/>
    <lineage>
        <taxon>Eukaryota</taxon>
        <taxon>Sar</taxon>
        <taxon>Stramenopiles</taxon>
        <taxon>Ochrophyta</taxon>
        <taxon>Bacillariophyta</taxon>
        <taxon>Bacillariophyceae</taxon>
        <taxon>Bacillariophycidae</taxon>
        <taxon>Naviculales</taxon>
        <taxon>Phaeodactylaceae</taxon>
        <taxon>Phaeodactylum</taxon>
    </lineage>
</organism>
<proteinExistence type="predicted"/>
<dbReference type="EMBL" id="CM000607">
    <property type="protein sequence ID" value="EEC50333.1"/>
    <property type="molecule type" value="Genomic_DNA"/>
</dbReference>
<reference evidence="2 3" key="1">
    <citation type="journal article" date="2008" name="Nature">
        <title>The Phaeodactylum genome reveals the evolutionary history of diatom genomes.</title>
        <authorList>
            <person name="Bowler C."/>
            <person name="Allen A.E."/>
            <person name="Badger J.H."/>
            <person name="Grimwood J."/>
            <person name="Jabbari K."/>
            <person name="Kuo A."/>
            <person name="Maheswari U."/>
            <person name="Martens C."/>
            <person name="Maumus F."/>
            <person name="Otillar R.P."/>
            <person name="Rayko E."/>
            <person name="Salamov A."/>
            <person name="Vandepoele K."/>
            <person name="Beszteri B."/>
            <person name="Gruber A."/>
            <person name="Heijde M."/>
            <person name="Katinka M."/>
            <person name="Mock T."/>
            <person name="Valentin K."/>
            <person name="Verret F."/>
            <person name="Berges J.A."/>
            <person name="Brownlee C."/>
            <person name="Cadoret J.P."/>
            <person name="Chiovitti A."/>
            <person name="Choi C.J."/>
            <person name="Coesel S."/>
            <person name="De Martino A."/>
            <person name="Detter J.C."/>
            <person name="Durkin C."/>
            <person name="Falciatore A."/>
            <person name="Fournet J."/>
            <person name="Haruta M."/>
            <person name="Huysman M.J."/>
            <person name="Jenkins B.D."/>
            <person name="Jiroutova K."/>
            <person name="Jorgensen R.E."/>
            <person name="Joubert Y."/>
            <person name="Kaplan A."/>
            <person name="Kroger N."/>
            <person name="Kroth P.G."/>
            <person name="La Roche J."/>
            <person name="Lindquist E."/>
            <person name="Lommer M."/>
            <person name="Martin-Jezequel V."/>
            <person name="Lopez P.J."/>
            <person name="Lucas S."/>
            <person name="Mangogna M."/>
            <person name="McGinnis K."/>
            <person name="Medlin L.K."/>
            <person name="Montsant A."/>
            <person name="Oudot-Le Secq M.P."/>
            <person name="Napoli C."/>
            <person name="Obornik M."/>
            <person name="Parker M.S."/>
            <person name="Petit J.L."/>
            <person name="Porcel B.M."/>
            <person name="Poulsen N."/>
            <person name="Robison M."/>
            <person name="Rychlewski L."/>
            <person name="Rynearson T.A."/>
            <person name="Schmutz J."/>
            <person name="Shapiro H."/>
            <person name="Siaut M."/>
            <person name="Stanley M."/>
            <person name="Sussman M.R."/>
            <person name="Taylor A.R."/>
            <person name="Vardi A."/>
            <person name="von Dassow P."/>
            <person name="Vyverman W."/>
            <person name="Willis A."/>
            <person name="Wyrwicz L.S."/>
            <person name="Rokhsar D.S."/>
            <person name="Weissenbach J."/>
            <person name="Armbrust E.V."/>
            <person name="Green B.R."/>
            <person name="Van de Peer Y."/>
            <person name="Grigoriev I.V."/>
        </authorList>
    </citation>
    <scope>NUCLEOTIDE SEQUENCE [LARGE SCALE GENOMIC DNA]</scope>
    <source>
        <strain evidence="2 3">CCAP 1055/1</strain>
    </source>
</reference>
<dbReference type="AlphaFoldDB" id="B7FUW7"/>
<dbReference type="GeneID" id="7197916"/>
<dbReference type="KEGG" id="pti:PHATRDRAFT_44677"/>
<dbReference type="PaxDb" id="2850-Phatr44677"/>